<dbReference type="Gene3D" id="1.10.10.580">
    <property type="entry name" value="Structural maintenance of chromosome 1. Chain E"/>
    <property type="match status" value="1"/>
</dbReference>
<evidence type="ECO:0000256" key="1">
    <source>
        <dbReference type="ARBA" id="ARBA00004123"/>
    </source>
</evidence>
<proteinExistence type="inferred from homology"/>
<dbReference type="InterPro" id="IPR023093">
    <property type="entry name" value="ScpA-like_C"/>
</dbReference>
<dbReference type="InterPro" id="IPR039781">
    <property type="entry name" value="Rad21/Rec8-like"/>
</dbReference>
<dbReference type="PANTHER" id="PTHR12585">
    <property type="entry name" value="SCC1 / RAD21 FAMILY MEMBER"/>
    <property type="match status" value="1"/>
</dbReference>
<feature type="domain" description="Rad21/Rec8-like protein N-terminal" evidence="6">
    <location>
        <begin position="1"/>
        <end position="100"/>
    </location>
</feature>
<dbReference type="GO" id="GO:0007062">
    <property type="term" value="P:sister chromatid cohesion"/>
    <property type="evidence" value="ECO:0007669"/>
    <property type="project" value="InterPro"/>
</dbReference>
<organism evidence="7">
    <name type="scientific">Arcella intermedia</name>
    <dbReference type="NCBI Taxonomy" id="1963864"/>
    <lineage>
        <taxon>Eukaryota</taxon>
        <taxon>Amoebozoa</taxon>
        <taxon>Tubulinea</taxon>
        <taxon>Elardia</taxon>
        <taxon>Arcellinida</taxon>
        <taxon>Sphaerothecina</taxon>
        <taxon>Arcellidae</taxon>
        <taxon>Arcella</taxon>
    </lineage>
</organism>
<dbReference type="GO" id="GO:0003682">
    <property type="term" value="F:chromatin binding"/>
    <property type="evidence" value="ECO:0007669"/>
    <property type="project" value="TreeGrafter"/>
</dbReference>
<evidence type="ECO:0000259" key="5">
    <source>
        <dbReference type="Pfam" id="PF04824"/>
    </source>
</evidence>
<dbReference type="PANTHER" id="PTHR12585:SF69">
    <property type="entry name" value="FI11703P"/>
    <property type="match status" value="1"/>
</dbReference>
<dbReference type="InterPro" id="IPR036390">
    <property type="entry name" value="WH_DNA-bd_sf"/>
</dbReference>
<evidence type="ECO:0000256" key="4">
    <source>
        <dbReference type="SAM" id="MobiDB-lite"/>
    </source>
</evidence>
<protein>
    <recommendedName>
        <fullName evidence="8">Rad21/Rec8-like protein N-terminal domain-containing protein</fullName>
    </recommendedName>
</protein>
<evidence type="ECO:0000256" key="3">
    <source>
        <dbReference type="ARBA" id="ARBA00023242"/>
    </source>
</evidence>
<dbReference type="Pfam" id="PF04824">
    <property type="entry name" value="Rad21_Rec8"/>
    <property type="match status" value="1"/>
</dbReference>
<evidence type="ECO:0008006" key="8">
    <source>
        <dbReference type="Google" id="ProtNLM"/>
    </source>
</evidence>
<dbReference type="EMBL" id="GIBP01001850">
    <property type="protein sequence ID" value="NDV30819.1"/>
    <property type="molecule type" value="Transcribed_RNA"/>
</dbReference>
<evidence type="ECO:0000259" key="6">
    <source>
        <dbReference type="Pfam" id="PF04825"/>
    </source>
</evidence>
<dbReference type="GO" id="GO:0008278">
    <property type="term" value="C:cohesin complex"/>
    <property type="evidence" value="ECO:0007669"/>
    <property type="project" value="InterPro"/>
</dbReference>
<accession>A0A6B2L1K0</accession>
<evidence type="ECO:0000256" key="2">
    <source>
        <dbReference type="ARBA" id="ARBA00009870"/>
    </source>
</evidence>
<evidence type="ECO:0000313" key="7">
    <source>
        <dbReference type="EMBL" id="NDV30819.1"/>
    </source>
</evidence>
<dbReference type="AlphaFoldDB" id="A0A6B2L1K0"/>
<dbReference type="InterPro" id="IPR006909">
    <property type="entry name" value="Rad21/Rec8_C_eu"/>
</dbReference>
<dbReference type="GO" id="GO:0005634">
    <property type="term" value="C:nucleus"/>
    <property type="evidence" value="ECO:0007669"/>
    <property type="project" value="UniProtKB-SubCell"/>
</dbReference>
<sequence length="531" mass="60201">MFFEQIVLAKNRALGKIWLAAHWEKKLTKGQIADINIIESVDNIQKPQAPMALRLSGHLLLGVVRIYHKKVEFMYTECNEAFVKIKMAFRPGLVDMEESTANLNAITMPENFEDIDVILPSDVNTEYIARAEEGLFSLQYVARVDEITEIEEMRNKDISQSGPIEFFSQGDTTVGNEYDLLKPVAGSEFEPSIPFEGPPTDDSHQIVDNAAGTFIEPPPLDPMVDIVPPDFVQEPSQPLPPPEQEKVPFEAIESSSTSEKELAISEMADLAPAARRLRNKRFKVDKRTQLSKNVMAKTIENVKPLLRTLERAPPTREAMRLRQLEIDGKGYSYLLSDTADTAMAPKLKTLITRTMRTREQIELPKKSLEDSSVEEQRKQHVEEQDHPALPEPMQLTDLIGTQFNEPEQEPLNIPPQEYTAPSMDMPEPTIDTLGTIEPLPSTTGEETDKSEAFVITKRTAAMHQFLDKKFSEGQADLTFQQLFVGKKRRTVTVAFFELLNIRTKNCINLEQAEHYQDIKITKTPFFDRLTI</sequence>
<dbReference type="InterPro" id="IPR006910">
    <property type="entry name" value="Rad21_Rec8_N"/>
</dbReference>
<comment type="subcellular location">
    <subcellularLocation>
        <location evidence="1">Nucleus</location>
    </subcellularLocation>
</comment>
<reference evidence="7" key="1">
    <citation type="journal article" date="2020" name="J. Eukaryot. Microbiol.">
        <title>De novo Sequencing, Assembly and Annotation of the Transcriptome for the Free-Living Testate Amoeba Arcella intermedia.</title>
        <authorList>
            <person name="Ribeiro G.M."/>
            <person name="Porfirio-Sousa A.L."/>
            <person name="Maurer-Alcala X.X."/>
            <person name="Katz L.A."/>
            <person name="Lahr D.J.G."/>
        </authorList>
    </citation>
    <scope>NUCLEOTIDE SEQUENCE</scope>
</reference>
<keyword evidence="3" id="KW-0539">Nucleus</keyword>
<dbReference type="SUPFAM" id="SSF46785">
    <property type="entry name" value="Winged helix' DNA-binding domain"/>
    <property type="match status" value="1"/>
</dbReference>
<name>A0A6B2L1K0_9EUKA</name>
<dbReference type="Pfam" id="PF04825">
    <property type="entry name" value="Rad21_Rec8_N"/>
    <property type="match status" value="1"/>
</dbReference>
<comment type="similarity">
    <text evidence="2">Belongs to the rad21 family.</text>
</comment>
<feature type="domain" description="Rad21/Rec8-like protein C-terminal eukaryotic" evidence="5">
    <location>
        <begin position="477"/>
        <end position="524"/>
    </location>
</feature>
<feature type="region of interest" description="Disordered" evidence="4">
    <location>
        <begin position="363"/>
        <end position="385"/>
    </location>
</feature>
<dbReference type="GO" id="GO:1990414">
    <property type="term" value="P:replication-born double-strand break repair via sister chromatid exchange"/>
    <property type="evidence" value="ECO:0007669"/>
    <property type="project" value="TreeGrafter"/>
</dbReference>